<dbReference type="InterPro" id="IPR053144">
    <property type="entry name" value="Acetyltransferase_Butenolide"/>
</dbReference>
<dbReference type="SUPFAM" id="SSF55729">
    <property type="entry name" value="Acyl-CoA N-acyltransferases (Nat)"/>
    <property type="match status" value="1"/>
</dbReference>
<dbReference type="Pfam" id="PF13673">
    <property type="entry name" value="Acetyltransf_10"/>
    <property type="match status" value="1"/>
</dbReference>
<name>A0ABX7W2C4_9BACI</name>
<evidence type="ECO:0000259" key="1">
    <source>
        <dbReference type="PROSITE" id="PS51186"/>
    </source>
</evidence>
<dbReference type="PANTHER" id="PTHR43233:SF1">
    <property type="entry name" value="FAMILY N-ACETYLTRANSFERASE, PUTATIVE (AFU_ORTHOLOGUE AFUA_6G03350)-RELATED"/>
    <property type="match status" value="1"/>
</dbReference>
<dbReference type="InterPro" id="IPR016181">
    <property type="entry name" value="Acyl_CoA_acyltransferase"/>
</dbReference>
<keyword evidence="3" id="KW-1185">Reference proteome</keyword>
<dbReference type="Proteomes" id="UP000665043">
    <property type="component" value="Chromosome"/>
</dbReference>
<reference evidence="2 3" key="1">
    <citation type="submission" date="2019-12" db="EMBL/GenBank/DDBJ databases">
        <title>The whole genome sequencing of a strain isolated from a Mars analog, Dalangtan Playa.</title>
        <authorList>
            <person name="Huang T."/>
        </authorList>
    </citation>
    <scope>NUCLEOTIDE SEQUENCE [LARGE SCALE GENOMIC DNA]</scope>
    <source>
        <strain evidence="2 3">DP4-553-S</strain>
    </source>
</reference>
<organism evidence="2 3">
    <name type="scientific">Sediminibacillus dalangtanensis</name>
    <dbReference type="NCBI Taxonomy" id="2729421"/>
    <lineage>
        <taxon>Bacteria</taxon>
        <taxon>Bacillati</taxon>
        <taxon>Bacillota</taxon>
        <taxon>Bacilli</taxon>
        <taxon>Bacillales</taxon>
        <taxon>Bacillaceae</taxon>
        <taxon>Sediminibacillus</taxon>
    </lineage>
</organism>
<dbReference type="CDD" id="cd04301">
    <property type="entry name" value="NAT_SF"/>
    <property type="match status" value="1"/>
</dbReference>
<dbReference type="EMBL" id="CP046956">
    <property type="protein sequence ID" value="QTN01473.1"/>
    <property type="molecule type" value="Genomic_DNA"/>
</dbReference>
<dbReference type="Gene3D" id="3.40.630.30">
    <property type="match status" value="1"/>
</dbReference>
<dbReference type="PANTHER" id="PTHR43233">
    <property type="entry name" value="FAMILY N-ACETYLTRANSFERASE, PUTATIVE (AFU_ORTHOLOGUE AFUA_6G03350)-RELATED"/>
    <property type="match status" value="1"/>
</dbReference>
<gene>
    <name evidence="2" type="ORF">ERJ70_09670</name>
</gene>
<feature type="domain" description="N-acetyltransferase" evidence="1">
    <location>
        <begin position="8"/>
        <end position="135"/>
    </location>
</feature>
<dbReference type="RefSeq" id="WP_209369274.1">
    <property type="nucleotide sequence ID" value="NZ_CP046956.1"/>
</dbReference>
<sequence length="135" mass="15737">MKIGEHIGVFRTYESEDFDQIQNLNKKEGWNNLVANWETTKRAWEQSSIAYVLEDRGKVVGYVRGLTDSAVTLYICELLIAKPYRGTGLGKKIIDQVFHFYPETRMEMLATSSSKKFYEKSGFRPFYGFRKTIEE</sequence>
<protein>
    <submittedName>
        <fullName evidence="2">GNAT family N-acetyltransferase</fullName>
    </submittedName>
</protein>
<dbReference type="InterPro" id="IPR000182">
    <property type="entry name" value="GNAT_dom"/>
</dbReference>
<dbReference type="PROSITE" id="PS51186">
    <property type="entry name" value="GNAT"/>
    <property type="match status" value="1"/>
</dbReference>
<evidence type="ECO:0000313" key="3">
    <source>
        <dbReference type="Proteomes" id="UP000665043"/>
    </source>
</evidence>
<accession>A0ABX7W2C4</accession>
<proteinExistence type="predicted"/>
<evidence type="ECO:0000313" key="2">
    <source>
        <dbReference type="EMBL" id="QTN01473.1"/>
    </source>
</evidence>